<organism evidence="1 2">
    <name type="scientific">Kingdonia uniflora</name>
    <dbReference type="NCBI Taxonomy" id="39325"/>
    <lineage>
        <taxon>Eukaryota</taxon>
        <taxon>Viridiplantae</taxon>
        <taxon>Streptophyta</taxon>
        <taxon>Embryophyta</taxon>
        <taxon>Tracheophyta</taxon>
        <taxon>Spermatophyta</taxon>
        <taxon>Magnoliopsida</taxon>
        <taxon>Ranunculales</taxon>
        <taxon>Circaeasteraceae</taxon>
        <taxon>Kingdonia</taxon>
    </lineage>
</organism>
<dbReference type="OrthoDB" id="6278596at2759"/>
<name>A0A7J7MZS0_9MAGN</name>
<proteinExistence type="predicted"/>
<keyword evidence="2" id="KW-1185">Reference proteome</keyword>
<evidence type="ECO:0000313" key="1">
    <source>
        <dbReference type="EMBL" id="KAF6160449.1"/>
    </source>
</evidence>
<dbReference type="EMBL" id="JACGCM010001165">
    <property type="protein sequence ID" value="KAF6160449.1"/>
    <property type="molecule type" value="Genomic_DNA"/>
</dbReference>
<reference evidence="1 2" key="1">
    <citation type="journal article" date="2020" name="IScience">
        <title>Genome Sequencing of the Endangered Kingdonia uniflora (Circaeasteraceae, Ranunculales) Reveals Potential Mechanisms of Evolutionary Specialization.</title>
        <authorList>
            <person name="Sun Y."/>
            <person name="Deng T."/>
            <person name="Zhang A."/>
            <person name="Moore M.J."/>
            <person name="Landis J.B."/>
            <person name="Lin N."/>
            <person name="Zhang H."/>
            <person name="Zhang X."/>
            <person name="Huang J."/>
            <person name="Zhang X."/>
            <person name="Sun H."/>
            <person name="Wang H."/>
        </authorList>
    </citation>
    <scope>NUCLEOTIDE SEQUENCE [LARGE SCALE GENOMIC DNA]</scope>
    <source>
        <strain evidence="1">TB1705</strain>
        <tissue evidence="1">Leaf</tissue>
    </source>
</reference>
<dbReference type="AlphaFoldDB" id="A0A7J7MZS0"/>
<accession>A0A7J7MZS0</accession>
<protein>
    <submittedName>
        <fullName evidence="1">Uncharacterized protein</fullName>
    </submittedName>
</protein>
<dbReference type="Proteomes" id="UP000541444">
    <property type="component" value="Unassembled WGS sequence"/>
</dbReference>
<evidence type="ECO:0000313" key="2">
    <source>
        <dbReference type="Proteomes" id="UP000541444"/>
    </source>
</evidence>
<comment type="caution">
    <text evidence="1">The sequence shown here is derived from an EMBL/GenBank/DDBJ whole genome shotgun (WGS) entry which is preliminary data.</text>
</comment>
<sequence length="105" mass="11902">MHVCLQVNYEAKKYKTAPLQHRDLLEKLFDDLSVRGASSTPASNDDTTSKVLMVLKDTVSSYEIDNTLFFKGLKLLRGKDEHNYMVMFLGIEPEQCVGFLEALLS</sequence>
<gene>
    <name evidence="1" type="ORF">GIB67_019218</name>
</gene>